<keyword evidence="3" id="KW-1185">Reference proteome</keyword>
<keyword evidence="1" id="KW-0812">Transmembrane</keyword>
<dbReference type="STRING" id="702745.SAMN05421818_1041"/>
<dbReference type="Proteomes" id="UP000243588">
    <property type="component" value="Unassembled WGS sequence"/>
</dbReference>
<evidence type="ECO:0008006" key="4">
    <source>
        <dbReference type="Google" id="ProtNLM"/>
    </source>
</evidence>
<evidence type="ECO:0000313" key="3">
    <source>
        <dbReference type="Proteomes" id="UP000243588"/>
    </source>
</evidence>
<accession>A0A1G8CDV6</accession>
<evidence type="ECO:0000256" key="1">
    <source>
        <dbReference type="SAM" id="Phobius"/>
    </source>
</evidence>
<protein>
    <recommendedName>
        <fullName evidence="4">DUF2004 domain-containing protein</fullName>
    </recommendedName>
</protein>
<evidence type="ECO:0000313" key="2">
    <source>
        <dbReference type="EMBL" id="SDH43691.1"/>
    </source>
</evidence>
<dbReference type="RefSeq" id="WP_090405940.1">
    <property type="nucleotide sequence ID" value="NZ_FNDQ01000004.1"/>
</dbReference>
<feature type="transmembrane region" description="Helical" evidence="1">
    <location>
        <begin position="120"/>
        <end position="138"/>
    </location>
</feature>
<dbReference type="EMBL" id="FNDQ01000004">
    <property type="protein sequence ID" value="SDH43691.1"/>
    <property type="molecule type" value="Genomic_DNA"/>
</dbReference>
<reference evidence="3" key="1">
    <citation type="submission" date="2016-10" db="EMBL/GenBank/DDBJ databases">
        <authorList>
            <person name="Varghese N."/>
            <person name="Submissions S."/>
        </authorList>
    </citation>
    <scope>NUCLEOTIDE SEQUENCE [LARGE SCALE GENOMIC DNA]</scope>
    <source>
        <strain evidence="3">DSM 23313</strain>
    </source>
</reference>
<organism evidence="2 3">
    <name type="scientific">Myroides phaeus</name>
    <dbReference type="NCBI Taxonomy" id="702745"/>
    <lineage>
        <taxon>Bacteria</taxon>
        <taxon>Pseudomonadati</taxon>
        <taxon>Bacteroidota</taxon>
        <taxon>Flavobacteriia</taxon>
        <taxon>Flavobacteriales</taxon>
        <taxon>Flavobacteriaceae</taxon>
        <taxon>Myroides</taxon>
    </lineage>
</organism>
<keyword evidence="1" id="KW-0472">Membrane</keyword>
<name>A0A1G8CDV6_9FLAO</name>
<sequence>MVEHVYFKTIEQDWAGYSTSVLFSHSFFSEEVTIFLGPAYDEEGEEVEVPPTEVELTEMAQTYQLFVENIDLYLKAIQERAYEYYRAYYAHYYEDEAESGEPPLGIDAIEKHNPHIRELLYIRLLAGGIIILPIRYALDNEHGLEFRFTNGEITDVGGIDDTD</sequence>
<proteinExistence type="predicted"/>
<gene>
    <name evidence="2" type="ORF">SAMN05421818_1041</name>
</gene>
<dbReference type="AlphaFoldDB" id="A0A1G8CDV6"/>
<keyword evidence="1" id="KW-1133">Transmembrane helix</keyword>